<protein>
    <submittedName>
        <fullName evidence="5">LacI family DNA-binding transcriptional regulator</fullName>
    </submittedName>
</protein>
<dbReference type="InterPro" id="IPR000843">
    <property type="entry name" value="HTH_LacI"/>
</dbReference>
<evidence type="ECO:0000256" key="3">
    <source>
        <dbReference type="ARBA" id="ARBA00023163"/>
    </source>
</evidence>
<dbReference type="AlphaFoldDB" id="A0A926NQF3"/>
<dbReference type="Pfam" id="PF00532">
    <property type="entry name" value="Peripla_BP_1"/>
    <property type="match status" value="1"/>
</dbReference>
<evidence type="ECO:0000313" key="6">
    <source>
        <dbReference type="Proteomes" id="UP000626844"/>
    </source>
</evidence>
<dbReference type="PROSITE" id="PS50932">
    <property type="entry name" value="HTH_LACI_2"/>
    <property type="match status" value="1"/>
</dbReference>
<feature type="domain" description="HTH lacI-type" evidence="4">
    <location>
        <begin position="2"/>
        <end position="56"/>
    </location>
</feature>
<sequence>MKTIKDIAKELGLSVSTVSRALNDKPDIKKETKEKILEEMKRLNYSPNANARSLIQKKSNIIGLMLSDITDPFFSEVALGVEEVSSKSGYQVIYGNTFLNLEKEKRFLSSLLERKIDGLIMKPGKLDEELLRLIEQLEIPIVFLRKLRENEQHLNVSSIDVNHYKAAYRAVEYLIKLGHVNIGFIGMSKDVSEEEDRLKGFLDCLENHNINYTDDNIIISGTGIEHGGTGVKQLLNKKSNITAIFTANDLLAIGALEWLVKNNYKVPENISVVGFENLEISSLHWINLTTVDLPRKKIGIQAAEMLMNMVSSDHVKKEEVELDTKLIIRKSTGGNQLHS</sequence>
<evidence type="ECO:0000313" key="5">
    <source>
        <dbReference type="EMBL" id="MBD1382041.1"/>
    </source>
</evidence>
<dbReference type="Pfam" id="PF00356">
    <property type="entry name" value="LacI"/>
    <property type="match status" value="1"/>
</dbReference>
<dbReference type="InterPro" id="IPR010982">
    <property type="entry name" value="Lambda_DNA-bd_dom_sf"/>
</dbReference>
<keyword evidence="6" id="KW-1185">Reference proteome</keyword>
<dbReference type="PANTHER" id="PTHR30146">
    <property type="entry name" value="LACI-RELATED TRANSCRIPTIONAL REPRESSOR"/>
    <property type="match status" value="1"/>
</dbReference>
<keyword evidence="1" id="KW-0805">Transcription regulation</keyword>
<dbReference type="SUPFAM" id="SSF53822">
    <property type="entry name" value="Periplasmic binding protein-like I"/>
    <property type="match status" value="1"/>
</dbReference>
<dbReference type="CDD" id="cd01392">
    <property type="entry name" value="HTH_LacI"/>
    <property type="match status" value="1"/>
</dbReference>
<organism evidence="5 6">
    <name type="scientific">Metabacillus arenae</name>
    <dbReference type="NCBI Taxonomy" id="2771434"/>
    <lineage>
        <taxon>Bacteria</taxon>
        <taxon>Bacillati</taxon>
        <taxon>Bacillota</taxon>
        <taxon>Bacilli</taxon>
        <taxon>Bacillales</taxon>
        <taxon>Bacillaceae</taxon>
        <taxon>Metabacillus</taxon>
    </lineage>
</organism>
<dbReference type="PANTHER" id="PTHR30146:SF109">
    <property type="entry name" value="HTH-TYPE TRANSCRIPTIONAL REGULATOR GALS"/>
    <property type="match status" value="1"/>
</dbReference>
<dbReference type="Gene3D" id="1.10.260.40">
    <property type="entry name" value="lambda repressor-like DNA-binding domains"/>
    <property type="match status" value="1"/>
</dbReference>
<dbReference type="Proteomes" id="UP000626844">
    <property type="component" value="Unassembled WGS sequence"/>
</dbReference>
<comment type="caution">
    <text evidence="5">The sequence shown here is derived from an EMBL/GenBank/DDBJ whole genome shotgun (WGS) entry which is preliminary data.</text>
</comment>
<proteinExistence type="predicted"/>
<dbReference type="SMART" id="SM00354">
    <property type="entry name" value="HTH_LACI"/>
    <property type="match status" value="1"/>
</dbReference>
<name>A0A926NQF3_9BACI</name>
<dbReference type="InterPro" id="IPR001761">
    <property type="entry name" value="Peripla_BP/Lac1_sug-bd_dom"/>
</dbReference>
<dbReference type="CDD" id="cd06267">
    <property type="entry name" value="PBP1_LacI_sugar_binding-like"/>
    <property type="match status" value="1"/>
</dbReference>
<keyword evidence="2 5" id="KW-0238">DNA-binding</keyword>
<dbReference type="Gene3D" id="3.40.50.2300">
    <property type="match status" value="2"/>
</dbReference>
<dbReference type="InterPro" id="IPR028082">
    <property type="entry name" value="Peripla_BP_I"/>
</dbReference>
<evidence type="ECO:0000256" key="1">
    <source>
        <dbReference type="ARBA" id="ARBA00023015"/>
    </source>
</evidence>
<evidence type="ECO:0000256" key="2">
    <source>
        <dbReference type="ARBA" id="ARBA00023125"/>
    </source>
</evidence>
<gene>
    <name evidence="5" type="ORF">IC621_17570</name>
</gene>
<dbReference type="SUPFAM" id="SSF47413">
    <property type="entry name" value="lambda repressor-like DNA-binding domains"/>
    <property type="match status" value="1"/>
</dbReference>
<dbReference type="RefSeq" id="WP_191159830.1">
    <property type="nucleotide sequence ID" value="NZ_JACXAI010000024.1"/>
</dbReference>
<dbReference type="EMBL" id="JACXAI010000024">
    <property type="protein sequence ID" value="MBD1382041.1"/>
    <property type="molecule type" value="Genomic_DNA"/>
</dbReference>
<reference evidence="5" key="1">
    <citation type="submission" date="2020-09" db="EMBL/GenBank/DDBJ databases">
        <title>A novel bacterium of genus Bacillus, isolated from South China Sea.</title>
        <authorList>
            <person name="Huang H."/>
            <person name="Mo K."/>
            <person name="Hu Y."/>
        </authorList>
    </citation>
    <scope>NUCLEOTIDE SEQUENCE</scope>
    <source>
        <strain evidence="5">IB182487</strain>
    </source>
</reference>
<accession>A0A926NQF3</accession>
<evidence type="ECO:0000259" key="4">
    <source>
        <dbReference type="PROSITE" id="PS50932"/>
    </source>
</evidence>
<dbReference type="GO" id="GO:0000976">
    <property type="term" value="F:transcription cis-regulatory region binding"/>
    <property type="evidence" value="ECO:0007669"/>
    <property type="project" value="TreeGrafter"/>
</dbReference>
<dbReference type="GO" id="GO:0003700">
    <property type="term" value="F:DNA-binding transcription factor activity"/>
    <property type="evidence" value="ECO:0007669"/>
    <property type="project" value="TreeGrafter"/>
</dbReference>
<keyword evidence="3" id="KW-0804">Transcription</keyword>